<dbReference type="Proteomes" id="UP000272908">
    <property type="component" value="Unassembled WGS sequence"/>
</dbReference>
<reference evidence="2" key="1">
    <citation type="submission" date="2018-08" db="EMBL/GenBank/DDBJ databases">
        <authorList>
            <person name="Rodrigo-Torres L."/>
            <person name="Arahal R. D."/>
            <person name="Lucena T."/>
        </authorList>
    </citation>
    <scope>NUCLEOTIDE SEQUENCE [LARGE SCALE GENOMIC DNA]</scope>
    <source>
        <strain evidence="2">CECT 7235</strain>
    </source>
</reference>
<keyword evidence="2" id="KW-1185">Reference proteome</keyword>
<dbReference type="OrthoDB" id="8222794at2"/>
<dbReference type="RefSeq" id="WP_121096379.1">
    <property type="nucleotide sequence ID" value="NZ_UIHC01000044.1"/>
</dbReference>
<accession>A0A3B0MQL4</accession>
<gene>
    <name evidence="1" type="ORF">ROE7235_03076</name>
</gene>
<protein>
    <submittedName>
        <fullName evidence="1">Uncharacterized protein</fullName>
    </submittedName>
</protein>
<name>A0A3B0MQL4_9RHOB</name>
<sequence>MALPPRVFFTLQEIADRWGCPVSDMAGWAAMGTLKIVTGIPPIECGELRVAGLVQIQPTDVLPMFRRCGTGPHEAHLKRVRQLDREDWLYITAPEEGVLVSFSDLLILGQEVQRFEVVHNIFGRVAESAGLGDDGDYDWTGMNVEITRRVFEEGLPKSQGEWIRELQDWFAARSETGDFPDERSIRRRLTPILKALKFKNPPR</sequence>
<evidence type="ECO:0000313" key="2">
    <source>
        <dbReference type="Proteomes" id="UP000272908"/>
    </source>
</evidence>
<dbReference type="EMBL" id="UIHC01000044">
    <property type="protein sequence ID" value="SUZ33307.1"/>
    <property type="molecule type" value="Genomic_DNA"/>
</dbReference>
<organism evidence="1 2">
    <name type="scientific">Roseinatronobacter ekhonensis</name>
    <dbReference type="NCBI Taxonomy" id="254356"/>
    <lineage>
        <taxon>Bacteria</taxon>
        <taxon>Pseudomonadati</taxon>
        <taxon>Pseudomonadota</taxon>
        <taxon>Alphaproteobacteria</taxon>
        <taxon>Rhodobacterales</taxon>
        <taxon>Paracoccaceae</taxon>
        <taxon>Roseinatronobacter</taxon>
    </lineage>
</organism>
<proteinExistence type="predicted"/>
<evidence type="ECO:0000313" key="1">
    <source>
        <dbReference type="EMBL" id="SUZ33307.1"/>
    </source>
</evidence>
<dbReference type="AlphaFoldDB" id="A0A3B0MQL4"/>